<organism evidence="2">
    <name type="scientific">Aphanomyces astaci</name>
    <name type="common">Crayfish plague agent</name>
    <dbReference type="NCBI Taxonomy" id="112090"/>
    <lineage>
        <taxon>Eukaryota</taxon>
        <taxon>Sar</taxon>
        <taxon>Stramenopiles</taxon>
        <taxon>Oomycota</taxon>
        <taxon>Saprolegniomycetes</taxon>
        <taxon>Saprolegniales</taxon>
        <taxon>Verrucalvaceae</taxon>
        <taxon>Aphanomyces</taxon>
    </lineage>
</organism>
<accession>W4GRA7</accession>
<dbReference type="RefSeq" id="XP_009828608.1">
    <property type="nucleotide sequence ID" value="XM_009830306.1"/>
</dbReference>
<feature type="compositionally biased region" description="Basic and acidic residues" evidence="1">
    <location>
        <begin position="102"/>
        <end position="115"/>
    </location>
</feature>
<gene>
    <name evidence="2" type="ORF">H257_05428</name>
</gene>
<name>W4GRA7_APHAT</name>
<dbReference type="EMBL" id="KI913123">
    <property type="protein sequence ID" value="ETV81871.1"/>
    <property type="molecule type" value="Genomic_DNA"/>
</dbReference>
<reference evidence="2" key="1">
    <citation type="submission" date="2013-12" db="EMBL/GenBank/DDBJ databases">
        <title>The Genome Sequence of Aphanomyces astaci APO3.</title>
        <authorList>
            <consortium name="The Broad Institute Genomics Platform"/>
            <person name="Russ C."/>
            <person name="Tyler B."/>
            <person name="van West P."/>
            <person name="Dieguez-Uribeondo J."/>
            <person name="Young S.K."/>
            <person name="Zeng Q."/>
            <person name="Gargeya S."/>
            <person name="Fitzgerald M."/>
            <person name="Abouelleil A."/>
            <person name="Alvarado L."/>
            <person name="Chapman S.B."/>
            <person name="Gainer-Dewar J."/>
            <person name="Goldberg J."/>
            <person name="Griggs A."/>
            <person name="Gujja S."/>
            <person name="Hansen M."/>
            <person name="Howarth C."/>
            <person name="Imamovic A."/>
            <person name="Ireland A."/>
            <person name="Larimer J."/>
            <person name="McCowan C."/>
            <person name="Murphy C."/>
            <person name="Pearson M."/>
            <person name="Poon T.W."/>
            <person name="Priest M."/>
            <person name="Roberts A."/>
            <person name="Saif S."/>
            <person name="Shea T."/>
            <person name="Sykes S."/>
            <person name="Wortman J."/>
            <person name="Nusbaum C."/>
            <person name="Birren B."/>
        </authorList>
    </citation>
    <scope>NUCLEOTIDE SEQUENCE [LARGE SCALE GENOMIC DNA]</scope>
    <source>
        <strain evidence="2">APO3</strain>
    </source>
</reference>
<proteinExistence type="predicted"/>
<evidence type="ECO:0000256" key="1">
    <source>
        <dbReference type="SAM" id="MobiDB-lite"/>
    </source>
</evidence>
<dbReference type="GeneID" id="20807424"/>
<feature type="compositionally biased region" description="Low complexity" evidence="1">
    <location>
        <begin position="63"/>
        <end position="88"/>
    </location>
</feature>
<feature type="region of interest" description="Disordered" evidence="1">
    <location>
        <begin position="1"/>
        <end position="25"/>
    </location>
</feature>
<dbReference type="VEuPathDB" id="FungiDB:H257_05428"/>
<protein>
    <submittedName>
        <fullName evidence="2">Uncharacterized protein</fullName>
    </submittedName>
</protein>
<feature type="region of interest" description="Disordered" evidence="1">
    <location>
        <begin position="53"/>
        <end position="127"/>
    </location>
</feature>
<sequence length="127" mass="13805">MGRGLRGDAAAMTRRMADGKDGPSKEIGTIAMIEAQVLNPAVGVRVVEVHKDNLDTLHKRPRASSPSHPSSSRSNVPSSRAPPRRIAPNVGLLGRLMQSTAKSRDKEDERERQVADQKLAALLPPRR</sequence>
<evidence type="ECO:0000313" key="2">
    <source>
        <dbReference type="EMBL" id="ETV81871.1"/>
    </source>
</evidence>
<dbReference type="AlphaFoldDB" id="W4GRA7"/>
<feature type="compositionally biased region" description="Basic and acidic residues" evidence="1">
    <location>
        <begin position="15"/>
        <end position="24"/>
    </location>
</feature>